<gene>
    <name evidence="2" type="ORF">SB48_HM08orf01637</name>
</gene>
<accession>A0AAN0T4D0</accession>
<evidence type="ECO:0000256" key="1">
    <source>
        <dbReference type="SAM" id="Phobius"/>
    </source>
</evidence>
<evidence type="ECO:0000313" key="2">
    <source>
        <dbReference type="EMBL" id="AJO21863.1"/>
    </source>
</evidence>
<organism evidence="2 3">
    <name type="scientific">Heyndrickxia coagulans</name>
    <name type="common">Weizmannia coagulans</name>
    <dbReference type="NCBI Taxonomy" id="1398"/>
    <lineage>
        <taxon>Bacteria</taxon>
        <taxon>Bacillati</taxon>
        <taxon>Bacillota</taxon>
        <taxon>Bacilli</taxon>
        <taxon>Bacillales</taxon>
        <taxon>Bacillaceae</taxon>
        <taxon>Heyndrickxia</taxon>
    </lineage>
</organism>
<protein>
    <submittedName>
        <fullName evidence="2">Uncharacterized protein</fullName>
    </submittedName>
</protein>
<sequence>MKIGASFSEMGYNEGQRRKNREDIEVKTFLIILVAISFLSAIFTAGYEDKGENFREQEPEY</sequence>
<proteinExistence type="predicted"/>
<dbReference type="Proteomes" id="UP000032024">
    <property type="component" value="Chromosome"/>
</dbReference>
<name>A0AAN0T4D0_HEYCO</name>
<keyword evidence="1" id="KW-1133">Transmembrane helix</keyword>
<dbReference type="AlphaFoldDB" id="A0AAN0T4D0"/>
<keyword evidence="3" id="KW-1185">Reference proteome</keyword>
<reference evidence="3" key="1">
    <citation type="submission" date="2015-01" db="EMBL/GenBank/DDBJ databases">
        <title>Comparative genome analysis of Bacillus coagulans HM-08, Clostridium butyricum HM-68, Bacillus subtilis HM-66 and Bacillus paralicheniformis BL-09.</title>
        <authorList>
            <person name="Zhang H."/>
        </authorList>
    </citation>
    <scope>NUCLEOTIDE SEQUENCE [LARGE SCALE GENOMIC DNA]</scope>
    <source>
        <strain evidence="3">HM-08</strain>
    </source>
</reference>
<evidence type="ECO:0000313" key="3">
    <source>
        <dbReference type="Proteomes" id="UP000032024"/>
    </source>
</evidence>
<keyword evidence="1" id="KW-0812">Transmembrane</keyword>
<keyword evidence="1" id="KW-0472">Membrane</keyword>
<dbReference type="EMBL" id="CP010525">
    <property type="protein sequence ID" value="AJO21863.1"/>
    <property type="molecule type" value="Genomic_DNA"/>
</dbReference>
<feature type="transmembrane region" description="Helical" evidence="1">
    <location>
        <begin position="26"/>
        <end position="47"/>
    </location>
</feature>